<dbReference type="AlphaFoldDB" id="A0A7U2ESQ5"/>
<dbReference type="EMBL" id="CP069024">
    <property type="protein sequence ID" value="QRC92274.1"/>
    <property type="molecule type" value="Genomic_DNA"/>
</dbReference>
<reference evidence="2" key="1">
    <citation type="journal article" date="2021" name="BMC Genomics">
        <title>Chromosome-level genome assembly and manually-curated proteome of model necrotroph Parastagonospora nodorum Sn15 reveals a genome-wide trove of candidate effector homologs, and redundancy of virulence-related functions within an accessory chromosome.</title>
        <authorList>
            <person name="Bertazzoni S."/>
            <person name="Jones D.A.B."/>
            <person name="Phan H.T."/>
            <person name="Tan K.-C."/>
            <person name="Hane J.K."/>
        </authorList>
    </citation>
    <scope>NUCLEOTIDE SEQUENCE [LARGE SCALE GENOMIC DNA]</scope>
    <source>
        <strain evidence="2">SN15 / ATCC MYA-4574 / FGSC 10173)</strain>
    </source>
</reference>
<dbReference type="VEuPathDB" id="FungiDB:JI435_402160"/>
<evidence type="ECO:0000313" key="2">
    <source>
        <dbReference type="Proteomes" id="UP000663193"/>
    </source>
</evidence>
<keyword evidence="2" id="KW-1185">Reference proteome</keyword>
<evidence type="ECO:0000313" key="1">
    <source>
        <dbReference type="EMBL" id="QRC92274.1"/>
    </source>
</evidence>
<name>A0A7U2ESQ5_PHANO</name>
<sequence length="71" mass="7538">MLSQCGTSAPSLQPVSHPYCYPSLLAHPPPLSPRPELFRTSALDCRSSTSTTPSACFGDALCTGSFPWVLP</sequence>
<protein>
    <submittedName>
        <fullName evidence="1">Uncharacterized protein</fullName>
    </submittedName>
</protein>
<accession>A0A7U2ESQ5</accession>
<organism evidence="1 2">
    <name type="scientific">Phaeosphaeria nodorum (strain SN15 / ATCC MYA-4574 / FGSC 10173)</name>
    <name type="common">Glume blotch fungus</name>
    <name type="synonym">Parastagonospora nodorum</name>
    <dbReference type="NCBI Taxonomy" id="321614"/>
    <lineage>
        <taxon>Eukaryota</taxon>
        <taxon>Fungi</taxon>
        <taxon>Dikarya</taxon>
        <taxon>Ascomycota</taxon>
        <taxon>Pezizomycotina</taxon>
        <taxon>Dothideomycetes</taxon>
        <taxon>Pleosporomycetidae</taxon>
        <taxon>Pleosporales</taxon>
        <taxon>Pleosporineae</taxon>
        <taxon>Phaeosphaeriaceae</taxon>
        <taxon>Parastagonospora</taxon>
    </lineage>
</organism>
<proteinExistence type="predicted"/>
<gene>
    <name evidence="1" type="ORF">JI435_402160</name>
</gene>
<dbReference type="Proteomes" id="UP000663193">
    <property type="component" value="Chromosome 2"/>
</dbReference>